<name>A0A1F6NIM8_9BACT</name>
<proteinExistence type="predicted"/>
<protein>
    <submittedName>
        <fullName evidence="2">Uncharacterized protein</fullName>
    </submittedName>
</protein>
<evidence type="ECO:0000313" key="2">
    <source>
        <dbReference type="EMBL" id="OGH83767.1"/>
    </source>
</evidence>
<evidence type="ECO:0000313" key="3">
    <source>
        <dbReference type="Proteomes" id="UP000177803"/>
    </source>
</evidence>
<sequence length="210" mass="23062">MSSGNDPEGVVLYSSNQEVKMADKAVLGFLGDILAIAEEIKDGKHADIIGLLSPVADGEVRVGETNELELACYLFIHLSVAGLMEKHPDIKDLNFQAEQISDELVLLLERATVATKIADQLIRDRLGLSGTTFELRSDRSVVKTSSEDKDALVLAFRRRLLGPKPVSVEDVCDLEVPGWKDPDFVACQASSSLDRDGRRRKPGDPSEEEW</sequence>
<organism evidence="2 3">
    <name type="scientific">Candidatus Magasanikbacteria bacterium RIFOXYA2_FULL_44_8</name>
    <dbReference type="NCBI Taxonomy" id="1798696"/>
    <lineage>
        <taxon>Bacteria</taxon>
        <taxon>Candidatus Magasanikiibacteriota</taxon>
    </lineage>
</organism>
<dbReference type="EMBL" id="MFQR01000064">
    <property type="protein sequence ID" value="OGH83767.1"/>
    <property type="molecule type" value="Genomic_DNA"/>
</dbReference>
<accession>A0A1F6NIM8</accession>
<comment type="caution">
    <text evidence="2">The sequence shown here is derived from an EMBL/GenBank/DDBJ whole genome shotgun (WGS) entry which is preliminary data.</text>
</comment>
<dbReference type="AlphaFoldDB" id="A0A1F6NIM8"/>
<reference evidence="2 3" key="1">
    <citation type="journal article" date="2016" name="Nat. Commun.">
        <title>Thousands of microbial genomes shed light on interconnected biogeochemical processes in an aquifer system.</title>
        <authorList>
            <person name="Anantharaman K."/>
            <person name="Brown C.T."/>
            <person name="Hug L.A."/>
            <person name="Sharon I."/>
            <person name="Castelle C.J."/>
            <person name="Probst A.J."/>
            <person name="Thomas B.C."/>
            <person name="Singh A."/>
            <person name="Wilkins M.J."/>
            <person name="Karaoz U."/>
            <person name="Brodie E.L."/>
            <person name="Williams K.H."/>
            <person name="Hubbard S.S."/>
            <person name="Banfield J.F."/>
        </authorList>
    </citation>
    <scope>NUCLEOTIDE SEQUENCE [LARGE SCALE GENOMIC DNA]</scope>
</reference>
<dbReference type="Proteomes" id="UP000177803">
    <property type="component" value="Unassembled WGS sequence"/>
</dbReference>
<gene>
    <name evidence="2" type="ORF">A2261_03775</name>
</gene>
<feature type="region of interest" description="Disordered" evidence="1">
    <location>
        <begin position="190"/>
        <end position="210"/>
    </location>
</feature>
<evidence type="ECO:0000256" key="1">
    <source>
        <dbReference type="SAM" id="MobiDB-lite"/>
    </source>
</evidence>